<dbReference type="EMBL" id="FUZV01000001">
    <property type="protein sequence ID" value="SKC66686.1"/>
    <property type="molecule type" value="Genomic_DNA"/>
</dbReference>
<reference evidence="1 2" key="1">
    <citation type="submission" date="2017-02" db="EMBL/GenBank/DDBJ databases">
        <authorList>
            <person name="Peterson S.W."/>
        </authorList>
    </citation>
    <scope>NUCLEOTIDE SEQUENCE [LARGE SCALE GENOMIC DNA]</scope>
    <source>
        <strain evidence="1 2">P15</strain>
    </source>
</reference>
<protein>
    <submittedName>
        <fullName evidence="1">Uncharacterized protein</fullName>
    </submittedName>
</protein>
<evidence type="ECO:0000313" key="1">
    <source>
        <dbReference type="EMBL" id="SKC66686.1"/>
    </source>
</evidence>
<proteinExistence type="predicted"/>
<gene>
    <name evidence="1" type="ORF">SAMN06296058_1983</name>
</gene>
<evidence type="ECO:0000313" key="2">
    <source>
        <dbReference type="Proteomes" id="UP000190341"/>
    </source>
</evidence>
<keyword evidence="2" id="KW-1185">Reference proteome</keyword>
<sequence>MTDASHHVKGFLALELSAGGSPTVSALRPADAGALVERLGRDLAALVPGIRELDLSLAAAHFDPAEALRPGWPLHRRLEELYQRAPGRNSGPRMIAFGADESGDVPMPFQASEDLHGGALRVLPFLLSGSDAAALADVADQLEAVLLETGMAQADTALLAQQSFNARIEHARYLTLHDLAALTAMQYGHGGLEALWPVIETALLAPQQEAWLDHLPEPLLRYADGEVRIALFEPTAWRQRYAPEEQTDERLERAFGFFQARQQQFAAVLDAHGIPVTFAHCPATADPRGWLVD</sequence>
<name>A0A1T5KSD1_9GAMM</name>
<organism evidence="1 2">
    <name type="scientific">Pseudoxanthomonas indica</name>
    <dbReference type="NCBI Taxonomy" id="428993"/>
    <lineage>
        <taxon>Bacteria</taxon>
        <taxon>Pseudomonadati</taxon>
        <taxon>Pseudomonadota</taxon>
        <taxon>Gammaproteobacteria</taxon>
        <taxon>Lysobacterales</taxon>
        <taxon>Lysobacteraceae</taxon>
        <taxon>Pseudoxanthomonas</taxon>
    </lineage>
</organism>
<dbReference type="OrthoDB" id="6194710at2"/>
<dbReference type="RefSeq" id="WP_079724226.1">
    <property type="nucleotide sequence ID" value="NZ_BMCL01000002.1"/>
</dbReference>
<dbReference type="Proteomes" id="UP000190341">
    <property type="component" value="Unassembled WGS sequence"/>
</dbReference>
<dbReference type="AlphaFoldDB" id="A0A1T5KSD1"/>
<accession>A0A1T5KSD1</accession>